<name>A0A3T0HYQ2_9BACI</name>
<dbReference type="EMBL" id="CP022572">
    <property type="protein sequence ID" value="AZU62147.1"/>
    <property type="molecule type" value="Genomic_DNA"/>
</dbReference>
<protein>
    <recommendedName>
        <fullName evidence="3">Lipoprotein</fullName>
    </recommendedName>
</protein>
<dbReference type="AlphaFoldDB" id="A0A3T0HYQ2"/>
<evidence type="ECO:0008006" key="3">
    <source>
        <dbReference type="Google" id="ProtNLM"/>
    </source>
</evidence>
<sequence length="139" mass="15787">MKKLVTFLVVVILLSGCNSELTLSKVTPKGNNKTLQSFTTNAQDQNGVYLYLDNPKTIYIYLNESNVIQGEKATYVTDFKVEKDGNTLKILYNTDKTSNYSKPKLNHELLYKIKLDKKYDTIRSFQNGEEVSFNAVSGK</sequence>
<organism evidence="1 2">
    <name type="scientific">Neobacillus mesonae</name>
    <dbReference type="NCBI Taxonomy" id="1193713"/>
    <lineage>
        <taxon>Bacteria</taxon>
        <taxon>Bacillati</taxon>
        <taxon>Bacillota</taxon>
        <taxon>Bacilli</taxon>
        <taxon>Bacillales</taxon>
        <taxon>Bacillaceae</taxon>
        <taxon>Neobacillus</taxon>
    </lineage>
</organism>
<proteinExistence type="predicted"/>
<evidence type="ECO:0000313" key="1">
    <source>
        <dbReference type="EMBL" id="AZU62147.1"/>
    </source>
</evidence>
<dbReference type="PROSITE" id="PS51257">
    <property type="entry name" value="PROKAR_LIPOPROTEIN"/>
    <property type="match status" value="1"/>
</dbReference>
<keyword evidence="2" id="KW-1185">Reference proteome</keyword>
<dbReference type="RefSeq" id="WP_127486836.1">
    <property type="nucleotide sequence ID" value="NZ_CP022572.1"/>
</dbReference>
<reference evidence="1 2" key="1">
    <citation type="submission" date="2017-07" db="EMBL/GenBank/DDBJ databases">
        <title>The complete genome sequence of Bacillus mesonae strain H20-5, an efficient strain improving plant abiotic stress resistance.</title>
        <authorList>
            <person name="Kim S.Y."/>
            <person name="Song H."/>
            <person name="Sang M.K."/>
            <person name="Weon H.-Y."/>
            <person name="Song J."/>
        </authorList>
    </citation>
    <scope>NUCLEOTIDE SEQUENCE [LARGE SCALE GENOMIC DNA]</scope>
    <source>
        <strain evidence="1 2">H20-5</strain>
    </source>
</reference>
<dbReference type="Proteomes" id="UP000282892">
    <property type="component" value="Chromosome"/>
</dbReference>
<accession>A0A3T0HYQ2</accession>
<dbReference type="OrthoDB" id="2614098at2"/>
<dbReference type="KEGG" id="nmk:CHR53_13125"/>
<gene>
    <name evidence="1" type="ORF">CHR53_13125</name>
</gene>
<evidence type="ECO:0000313" key="2">
    <source>
        <dbReference type="Proteomes" id="UP000282892"/>
    </source>
</evidence>